<dbReference type="GO" id="GO:0032588">
    <property type="term" value="C:trans-Golgi network membrane"/>
    <property type="evidence" value="ECO:0007669"/>
    <property type="project" value="TreeGrafter"/>
</dbReference>
<dbReference type="GO" id="GO:0055038">
    <property type="term" value="C:recycling endosome membrane"/>
    <property type="evidence" value="ECO:0007669"/>
    <property type="project" value="TreeGrafter"/>
</dbReference>
<dbReference type="Proteomes" id="UP000054359">
    <property type="component" value="Unassembled WGS sequence"/>
</dbReference>
<keyword evidence="9" id="KW-1185">Reference proteome</keyword>
<dbReference type="GO" id="GO:0015031">
    <property type="term" value="P:protein transport"/>
    <property type="evidence" value="ECO:0007669"/>
    <property type="project" value="InterPro"/>
</dbReference>
<dbReference type="OMA" id="NMVACIF"/>
<organism evidence="8 9">
    <name type="scientific">Stegodyphus mimosarum</name>
    <name type="common">African social velvet spider</name>
    <dbReference type="NCBI Taxonomy" id="407821"/>
    <lineage>
        <taxon>Eukaryota</taxon>
        <taxon>Metazoa</taxon>
        <taxon>Ecdysozoa</taxon>
        <taxon>Arthropoda</taxon>
        <taxon>Chelicerata</taxon>
        <taxon>Arachnida</taxon>
        <taxon>Araneae</taxon>
        <taxon>Araneomorphae</taxon>
        <taxon>Entelegynae</taxon>
        <taxon>Eresoidea</taxon>
        <taxon>Eresidae</taxon>
        <taxon>Stegodyphus</taxon>
    </lineage>
</organism>
<feature type="coiled-coil region" evidence="6">
    <location>
        <begin position="95"/>
        <end position="122"/>
    </location>
</feature>
<accession>A0A087SWL8</accession>
<evidence type="ECO:0000256" key="1">
    <source>
        <dbReference type="ARBA" id="ARBA00004141"/>
    </source>
</evidence>
<dbReference type="PANTHER" id="PTHR10687">
    <property type="entry name" value="SECRETORY CARRIER-ASSOCIATED MEMBRANE PROTEIN SCAMP"/>
    <property type="match status" value="1"/>
</dbReference>
<dbReference type="STRING" id="407821.A0A087SWL8"/>
<protein>
    <recommendedName>
        <fullName evidence="5">Secretory carrier-associated membrane protein</fullName>
        <shortName evidence="5">Secretory carrier membrane protein</shortName>
    </recommendedName>
</protein>
<feature type="transmembrane region" description="Helical" evidence="5">
    <location>
        <begin position="194"/>
        <end position="216"/>
    </location>
</feature>
<dbReference type="PANTHER" id="PTHR10687:SF2">
    <property type="entry name" value="SECRETORY CARRIER-ASSOCIATED MEMBRANE PROTEIN"/>
    <property type="match status" value="1"/>
</dbReference>
<comment type="similarity">
    <text evidence="5">Belongs to the SCAMP family.</text>
</comment>
<keyword evidence="3 5" id="KW-1133">Transmembrane helix</keyword>
<evidence type="ECO:0000256" key="2">
    <source>
        <dbReference type="ARBA" id="ARBA00022692"/>
    </source>
</evidence>
<gene>
    <name evidence="8" type="ORF">X975_26087</name>
</gene>
<name>A0A087SWL8_STEMI</name>
<keyword evidence="5" id="KW-0813">Transport</keyword>
<feature type="transmembrane region" description="Helical" evidence="5">
    <location>
        <begin position="228"/>
        <end position="252"/>
    </location>
</feature>
<reference evidence="8 9" key="1">
    <citation type="submission" date="2013-11" db="EMBL/GenBank/DDBJ databases">
        <title>Genome sequencing of Stegodyphus mimosarum.</title>
        <authorList>
            <person name="Bechsgaard J."/>
        </authorList>
    </citation>
    <scope>NUCLEOTIDE SEQUENCE [LARGE SCALE GENOMIC DNA]</scope>
</reference>
<dbReference type="OrthoDB" id="242866at2759"/>
<feature type="region of interest" description="Disordered" evidence="7">
    <location>
        <begin position="1"/>
        <end position="88"/>
    </location>
</feature>
<evidence type="ECO:0000256" key="3">
    <source>
        <dbReference type="ARBA" id="ARBA00022989"/>
    </source>
</evidence>
<evidence type="ECO:0000256" key="5">
    <source>
        <dbReference type="RuleBase" id="RU363122"/>
    </source>
</evidence>
<sequence>MSGFDANPFADPFASSPFSDPAVTRVTNQTNVNQTGLDDYNPFADQQQSQQNKTTSGTLPQYSTPQMKPESTQPAVMQPIAEPPPAYSPTAAQPLISAELQRKEEELRRKEAELQAKEEALRAGTFDARANNWPPLPKSFCVGPCFYQDIAVDIPLEFQKLVKTMYYLWIYYACVMCLNMLAALALLISGGGTATLFGFALLAFLLFTPLSFVCWFRPLYKAFRSDSSFNFMVFFFIFFFQFILSLIYAIGIPDFGSCGFIVGIKAMGESKLAGTVALLLAVLHSVFAGASFFLLLKIHRIYRGTEHSFAKAQEEFTSGVLRNPHVQNAAAGAVAGATRQAMSQSFSGNRY</sequence>
<evidence type="ECO:0000313" key="9">
    <source>
        <dbReference type="Proteomes" id="UP000054359"/>
    </source>
</evidence>
<feature type="non-terminal residue" evidence="8">
    <location>
        <position position="351"/>
    </location>
</feature>
<feature type="transmembrane region" description="Helical" evidence="5">
    <location>
        <begin position="272"/>
        <end position="296"/>
    </location>
</feature>
<feature type="compositionally biased region" description="Polar residues" evidence="7">
    <location>
        <begin position="44"/>
        <end position="75"/>
    </location>
</feature>
<evidence type="ECO:0000313" key="8">
    <source>
        <dbReference type="EMBL" id="KFM57257.1"/>
    </source>
</evidence>
<evidence type="ECO:0000256" key="6">
    <source>
        <dbReference type="SAM" id="Coils"/>
    </source>
</evidence>
<keyword evidence="2 5" id="KW-0812">Transmembrane</keyword>
<feature type="compositionally biased region" description="Low complexity" evidence="7">
    <location>
        <begin position="23"/>
        <end position="35"/>
    </location>
</feature>
<evidence type="ECO:0000256" key="7">
    <source>
        <dbReference type="SAM" id="MobiDB-lite"/>
    </source>
</evidence>
<proteinExistence type="inferred from homology"/>
<dbReference type="Pfam" id="PF04144">
    <property type="entry name" value="SCAMP"/>
    <property type="match status" value="1"/>
</dbReference>
<keyword evidence="4 5" id="KW-0472">Membrane</keyword>
<feature type="transmembrane region" description="Helical" evidence="5">
    <location>
        <begin position="166"/>
        <end position="188"/>
    </location>
</feature>
<dbReference type="AlphaFoldDB" id="A0A087SWL8"/>
<dbReference type="EMBL" id="KK112287">
    <property type="protein sequence ID" value="KFM57257.1"/>
    <property type="molecule type" value="Genomic_DNA"/>
</dbReference>
<dbReference type="InterPro" id="IPR007273">
    <property type="entry name" value="SCAMP"/>
</dbReference>
<keyword evidence="6" id="KW-0175">Coiled coil</keyword>
<comment type="subcellular location">
    <subcellularLocation>
        <location evidence="1 5">Membrane</location>
        <topology evidence="1 5">Multi-pass membrane protein</topology>
    </subcellularLocation>
</comment>
<evidence type="ECO:0000256" key="4">
    <source>
        <dbReference type="ARBA" id="ARBA00023136"/>
    </source>
</evidence>